<dbReference type="PANTHER" id="PTHR45711:SF3">
    <property type="entry name" value="CLC CHANNEL"/>
    <property type="match status" value="1"/>
</dbReference>
<dbReference type="InterPro" id="IPR001807">
    <property type="entry name" value="ClC"/>
</dbReference>
<keyword evidence="3 8" id="KW-0812">Transmembrane</keyword>
<evidence type="ECO:0000313" key="10">
    <source>
        <dbReference type="Proteomes" id="UP000094112"/>
    </source>
</evidence>
<dbReference type="PANTHER" id="PTHR45711">
    <property type="entry name" value="CHLORIDE CHANNEL PROTEIN"/>
    <property type="match status" value="1"/>
</dbReference>
<protein>
    <recommendedName>
        <fullName evidence="11">Chloride channel protein</fullName>
    </recommendedName>
</protein>
<feature type="transmembrane region" description="Helical" evidence="8">
    <location>
        <begin position="531"/>
        <end position="552"/>
    </location>
</feature>
<organism evidence="9 10">
    <name type="scientific">Wickerhamomyces anomalus (strain ATCC 58044 / CBS 1984 / NCYC 433 / NRRL Y-366-8)</name>
    <name type="common">Yeast</name>
    <name type="synonym">Hansenula anomala</name>
    <dbReference type="NCBI Taxonomy" id="683960"/>
    <lineage>
        <taxon>Eukaryota</taxon>
        <taxon>Fungi</taxon>
        <taxon>Dikarya</taxon>
        <taxon>Ascomycota</taxon>
        <taxon>Saccharomycotina</taxon>
        <taxon>Saccharomycetes</taxon>
        <taxon>Phaffomycetales</taxon>
        <taxon>Wickerhamomycetaceae</taxon>
        <taxon>Wickerhamomyces</taxon>
    </lineage>
</organism>
<keyword evidence="4 8" id="KW-1133">Transmembrane helix</keyword>
<keyword evidence="6 8" id="KW-0472">Membrane</keyword>
<feature type="transmembrane region" description="Helical" evidence="8">
    <location>
        <begin position="129"/>
        <end position="148"/>
    </location>
</feature>
<evidence type="ECO:0000313" key="9">
    <source>
        <dbReference type="EMBL" id="ODQ59458.1"/>
    </source>
</evidence>
<dbReference type="SUPFAM" id="SSF81340">
    <property type="entry name" value="Clc chloride channel"/>
    <property type="match status" value="1"/>
</dbReference>
<evidence type="ECO:0000256" key="8">
    <source>
        <dbReference type="SAM" id="Phobius"/>
    </source>
</evidence>
<dbReference type="GeneID" id="30199172"/>
<dbReference type="CDD" id="cd03684">
    <property type="entry name" value="ClC_3_like"/>
    <property type="match status" value="1"/>
</dbReference>
<proteinExistence type="predicted"/>
<comment type="subcellular location">
    <subcellularLocation>
        <location evidence="1">Membrane</location>
        <topology evidence="1">Multi-pass membrane protein</topology>
    </subcellularLocation>
</comment>
<feature type="transmembrane region" description="Helical" evidence="8">
    <location>
        <begin position="330"/>
        <end position="348"/>
    </location>
</feature>
<evidence type="ECO:0008006" key="11">
    <source>
        <dbReference type="Google" id="ProtNLM"/>
    </source>
</evidence>
<dbReference type="InterPro" id="IPR014743">
    <property type="entry name" value="Cl-channel_core"/>
</dbReference>
<feature type="transmembrane region" description="Helical" evidence="8">
    <location>
        <begin position="460"/>
        <end position="480"/>
    </location>
</feature>
<evidence type="ECO:0000256" key="4">
    <source>
        <dbReference type="ARBA" id="ARBA00022989"/>
    </source>
</evidence>
<evidence type="ECO:0000256" key="2">
    <source>
        <dbReference type="ARBA" id="ARBA00022448"/>
    </source>
</evidence>
<dbReference type="PRINTS" id="PR00762">
    <property type="entry name" value="CLCHANNEL"/>
</dbReference>
<dbReference type="SUPFAM" id="SSF54631">
    <property type="entry name" value="CBS-domain pair"/>
    <property type="match status" value="1"/>
</dbReference>
<keyword evidence="7" id="KW-0868">Chloride</keyword>
<evidence type="ECO:0000256" key="3">
    <source>
        <dbReference type="ARBA" id="ARBA00022692"/>
    </source>
</evidence>
<dbReference type="InterPro" id="IPR046342">
    <property type="entry name" value="CBS_dom_sf"/>
</dbReference>
<dbReference type="EMBL" id="KV454211">
    <property type="protein sequence ID" value="ODQ59458.1"/>
    <property type="molecule type" value="Genomic_DNA"/>
</dbReference>
<keyword evidence="5" id="KW-0406">Ion transport</keyword>
<evidence type="ECO:0000256" key="1">
    <source>
        <dbReference type="ARBA" id="ARBA00004141"/>
    </source>
</evidence>
<name>A0A1E3P2A6_WICAA</name>
<feature type="transmembrane region" description="Helical" evidence="8">
    <location>
        <begin position="253"/>
        <end position="277"/>
    </location>
</feature>
<dbReference type="Pfam" id="PF00654">
    <property type="entry name" value="Voltage_CLC"/>
    <property type="match status" value="1"/>
</dbReference>
<reference evidence="9 10" key="1">
    <citation type="journal article" date="2016" name="Proc. Natl. Acad. Sci. U.S.A.">
        <title>Comparative genomics of biotechnologically important yeasts.</title>
        <authorList>
            <person name="Riley R."/>
            <person name="Haridas S."/>
            <person name="Wolfe K.H."/>
            <person name="Lopes M.R."/>
            <person name="Hittinger C.T."/>
            <person name="Goeker M."/>
            <person name="Salamov A.A."/>
            <person name="Wisecaver J.H."/>
            <person name="Long T.M."/>
            <person name="Calvey C.H."/>
            <person name="Aerts A.L."/>
            <person name="Barry K.W."/>
            <person name="Choi C."/>
            <person name="Clum A."/>
            <person name="Coughlan A.Y."/>
            <person name="Deshpande S."/>
            <person name="Douglass A.P."/>
            <person name="Hanson S.J."/>
            <person name="Klenk H.-P."/>
            <person name="LaButti K.M."/>
            <person name="Lapidus A."/>
            <person name="Lindquist E.A."/>
            <person name="Lipzen A.M."/>
            <person name="Meier-Kolthoff J.P."/>
            <person name="Ohm R.A."/>
            <person name="Otillar R.P."/>
            <person name="Pangilinan J.L."/>
            <person name="Peng Y."/>
            <person name="Rokas A."/>
            <person name="Rosa C.A."/>
            <person name="Scheuner C."/>
            <person name="Sibirny A.A."/>
            <person name="Slot J.C."/>
            <person name="Stielow J.B."/>
            <person name="Sun H."/>
            <person name="Kurtzman C.P."/>
            <person name="Blackwell M."/>
            <person name="Grigoriev I.V."/>
            <person name="Jeffries T.W."/>
        </authorList>
    </citation>
    <scope>NUCLEOTIDE SEQUENCE [LARGE SCALE GENOMIC DNA]</scope>
    <source>
        <strain evidence="10">ATCC 58044 / CBS 1984 / NCYC 433 / NRRL Y-366-8</strain>
    </source>
</reference>
<feature type="transmembrane region" description="Helical" evidence="8">
    <location>
        <begin position="500"/>
        <end position="519"/>
    </location>
</feature>
<evidence type="ECO:0000256" key="7">
    <source>
        <dbReference type="ARBA" id="ARBA00023214"/>
    </source>
</evidence>
<evidence type="ECO:0000256" key="6">
    <source>
        <dbReference type="ARBA" id="ARBA00023136"/>
    </source>
</evidence>
<dbReference type="Proteomes" id="UP000094112">
    <property type="component" value="Unassembled WGS sequence"/>
</dbReference>
<feature type="transmembrane region" description="Helical" evidence="8">
    <location>
        <begin position="289"/>
        <end position="310"/>
    </location>
</feature>
<dbReference type="GO" id="GO:0005794">
    <property type="term" value="C:Golgi apparatus"/>
    <property type="evidence" value="ECO:0007669"/>
    <property type="project" value="TreeGrafter"/>
</dbReference>
<feature type="transmembrane region" description="Helical" evidence="8">
    <location>
        <begin position="428"/>
        <end position="448"/>
    </location>
</feature>
<dbReference type="GO" id="GO:0005769">
    <property type="term" value="C:early endosome"/>
    <property type="evidence" value="ECO:0007669"/>
    <property type="project" value="TreeGrafter"/>
</dbReference>
<accession>A0A1E3P2A6</accession>
<dbReference type="GO" id="GO:0005247">
    <property type="term" value="F:voltage-gated chloride channel activity"/>
    <property type="evidence" value="ECO:0007669"/>
    <property type="project" value="TreeGrafter"/>
</dbReference>
<dbReference type="FunFam" id="1.10.3080.10:FF:000030">
    <property type="entry name" value="Chloride channel protein"/>
    <property type="match status" value="1"/>
</dbReference>
<dbReference type="RefSeq" id="XP_019038665.1">
    <property type="nucleotide sequence ID" value="XM_019181926.1"/>
</dbReference>
<keyword evidence="2" id="KW-0813">Transport</keyword>
<dbReference type="Gene3D" id="1.10.3080.10">
    <property type="entry name" value="Clc chloride channel"/>
    <property type="match status" value="1"/>
</dbReference>
<gene>
    <name evidence="9" type="ORF">WICANDRAFT_32181</name>
</gene>
<dbReference type="GO" id="GO:0005886">
    <property type="term" value="C:plasma membrane"/>
    <property type="evidence" value="ECO:0007669"/>
    <property type="project" value="TreeGrafter"/>
</dbReference>
<dbReference type="AlphaFoldDB" id="A0A1E3P2A6"/>
<evidence type="ECO:0000256" key="5">
    <source>
        <dbReference type="ARBA" id="ARBA00023065"/>
    </source>
</evidence>
<feature type="transmembrane region" description="Helical" evidence="8">
    <location>
        <begin position="197"/>
        <end position="219"/>
    </location>
</feature>
<feature type="transmembrane region" description="Helical" evidence="8">
    <location>
        <begin position="47"/>
        <end position="65"/>
    </location>
</feature>
<sequence>MSRNYYDDFTSIDWVNDTIKESKRQHQLNKLKGWKGNYERHLDKSQGWVLITLIALGFSLVAYLIDRAESTLVDLRRGYCKSNWFLSESMCCLKDPTNLSGRLNSCSDWQLWPEVFQYTPANDIVELDFILYVLLSILLAFFSVKITLTTKTTNPLAVIDGQHNEKYTPQRTIYSAYGSGVPEVKTILSGFIIRKFLGTYTLIAKSTALIFAIASGMSLGKEGPFVHLATCVGNIFCRMFKKFNNGGLERRQILSAAASAGVALAFGSPLGGVLFSLEEVSYYLPGNQLFRTFFCAIMSILFLRFLNPYGTGKTVPFEVSYTSDWRPIELVFFVMIGIAGGIYGALFCKFSVWWGKWFRSKKFIKGHPINEVLLIAGLTGLLTFSNPYTKSPITELLYDLASPCFQSGDYTGDKGLCPIDFSNIPQELYTLSIAFLIKVVLTSITFGLKVPAGIYVPSMVVGALFGRIFSMSIQYIQMLYPKFFFLNTICDGTSPCIDFGIYAMISAGAFMAGVTRMNITLSTIIFELTSSYTYVLPISISIAVANWVAYAIEPRSLYELLIFKNDFPFLANKKLHDFTKYTDLKELIHGIGDSIYIDVTNRSSAKATELRVLLIELQLKGMVDGCIPIVKDERNLVGMISAPELEFALDKISRFCEEYDVESDNIEIKLVNHKGNSSEIESLGESSVLTVDLLEVDLPHILETSNLSQEDVAMILLEKLCDFTKIIEYYPIMIDVDSPLSLVETIFTKLGNRYICILEDGHFIGFVHKKIFIDYCRDRMIL</sequence>
<keyword evidence="10" id="KW-1185">Reference proteome</keyword>
<dbReference type="OrthoDB" id="44789at2759"/>